<dbReference type="RefSeq" id="WP_203907294.1">
    <property type="nucleotide sequence ID" value="NZ_BONY01000007.1"/>
</dbReference>
<dbReference type="EMBL" id="BONY01000007">
    <property type="protein sequence ID" value="GIH03381.1"/>
    <property type="molecule type" value="Genomic_DNA"/>
</dbReference>
<dbReference type="InterPro" id="IPR007403">
    <property type="entry name" value="DUF456"/>
</dbReference>
<proteinExistence type="predicted"/>
<dbReference type="AlphaFoldDB" id="A0A8J3Q4T1"/>
<dbReference type="Proteomes" id="UP000612899">
    <property type="component" value="Unassembled WGS sequence"/>
</dbReference>
<organism evidence="2 3">
    <name type="scientific">Rhizocola hellebori</name>
    <dbReference type="NCBI Taxonomy" id="1392758"/>
    <lineage>
        <taxon>Bacteria</taxon>
        <taxon>Bacillati</taxon>
        <taxon>Actinomycetota</taxon>
        <taxon>Actinomycetes</taxon>
        <taxon>Micromonosporales</taxon>
        <taxon>Micromonosporaceae</taxon>
        <taxon>Rhizocola</taxon>
    </lineage>
</organism>
<comment type="caution">
    <text evidence="2">The sequence shown here is derived from an EMBL/GenBank/DDBJ whole genome shotgun (WGS) entry which is preliminary data.</text>
</comment>
<feature type="transmembrane region" description="Helical" evidence="1">
    <location>
        <begin position="139"/>
        <end position="165"/>
    </location>
</feature>
<gene>
    <name evidence="2" type="ORF">Rhe02_14480</name>
</gene>
<dbReference type="Pfam" id="PF04306">
    <property type="entry name" value="DUF456"/>
    <property type="match status" value="1"/>
</dbReference>
<protein>
    <recommendedName>
        <fullName evidence="4">DUF456 domain-containing protein</fullName>
    </recommendedName>
</protein>
<evidence type="ECO:0008006" key="4">
    <source>
        <dbReference type="Google" id="ProtNLM"/>
    </source>
</evidence>
<evidence type="ECO:0000256" key="1">
    <source>
        <dbReference type="SAM" id="Phobius"/>
    </source>
</evidence>
<name>A0A8J3Q4T1_9ACTN</name>
<sequence>MDLTDTNTSITVICGLVMFIGICGVVVPVLPGLLLCWLSVLAWAIFADGTAWDRWPVFAVATTIALAGWLAKYAVPGKRLQDSGVPKRSIIFGGLLGLVGFFVVPIVGLVAGFVLGIYLAEQTRHGDARAAWASTKAALKAVGIAIMIELAAALIVAATWAVGLVMSG</sequence>
<keyword evidence="1" id="KW-1133">Transmembrane helix</keyword>
<accession>A0A8J3Q4T1</accession>
<keyword evidence="1" id="KW-0472">Membrane</keyword>
<feature type="transmembrane region" description="Helical" evidence="1">
    <location>
        <begin position="12"/>
        <end position="45"/>
    </location>
</feature>
<keyword evidence="1" id="KW-0812">Transmembrane</keyword>
<evidence type="ECO:0000313" key="2">
    <source>
        <dbReference type="EMBL" id="GIH03381.1"/>
    </source>
</evidence>
<feature type="transmembrane region" description="Helical" evidence="1">
    <location>
        <begin position="57"/>
        <end position="75"/>
    </location>
</feature>
<keyword evidence="3" id="KW-1185">Reference proteome</keyword>
<reference evidence="2" key="1">
    <citation type="submission" date="2021-01" db="EMBL/GenBank/DDBJ databases">
        <title>Whole genome shotgun sequence of Rhizocola hellebori NBRC 109834.</title>
        <authorList>
            <person name="Komaki H."/>
            <person name="Tamura T."/>
        </authorList>
    </citation>
    <scope>NUCLEOTIDE SEQUENCE</scope>
    <source>
        <strain evidence="2">NBRC 109834</strain>
    </source>
</reference>
<evidence type="ECO:0000313" key="3">
    <source>
        <dbReference type="Proteomes" id="UP000612899"/>
    </source>
</evidence>
<feature type="transmembrane region" description="Helical" evidence="1">
    <location>
        <begin position="95"/>
        <end position="119"/>
    </location>
</feature>